<gene>
    <name evidence="1" type="ORF">VAT7223_00161</name>
</gene>
<organism evidence="1 2">
    <name type="scientific">Vibrio atlanticus</name>
    <dbReference type="NCBI Taxonomy" id="693153"/>
    <lineage>
        <taxon>Bacteria</taxon>
        <taxon>Pseudomonadati</taxon>
        <taxon>Pseudomonadota</taxon>
        <taxon>Gammaproteobacteria</taxon>
        <taxon>Vibrionales</taxon>
        <taxon>Vibrionaceae</taxon>
        <taxon>Vibrio</taxon>
    </lineage>
</organism>
<dbReference type="Proteomes" id="UP000092876">
    <property type="component" value="Unassembled WGS sequence"/>
</dbReference>
<name>A0A1C3IGC7_9VIBR</name>
<dbReference type="AlphaFoldDB" id="A0A1C3IGC7"/>
<accession>A0A1C3IGC7</accession>
<reference evidence="2" key="1">
    <citation type="submission" date="2016-06" db="EMBL/GenBank/DDBJ databases">
        <authorList>
            <person name="Rodrigo-Torres Lidia"/>
            <person name="Arahal R.David."/>
        </authorList>
    </citation>
    <scope>NUCLEOTIDE SEQUENCE [LARGE SCALE GENOMIC DNA]</scope>
    <source>
        <strain evidence="2">CECT 7223</strain>
    </source>
</reference>
<dbReference type="EMBL" id="FLQP01000003">
    <property type="protein sequence ID" value="SBS60426.1"/>
    <property type="molecule type" value="Genomic_DNA"/>
</dbReference>
<evidence type="ECO:0000313" key="2">
    <source>
        <dbReference type="Proteomes" id="UP000092876"/>
    </source>
</evidence>
<evidence type="ECO:0000313" key="1">
    <source>
        <dbReference type="EMBL" id="SBS60426.1"/>
    </source>
</evidence>
<dbReference type="GeneID" id="94232971"/>
<proteinExistence type="predicted"/>
<dbReference type="RefSeq" id="WP_017080543.1">
    <property type="nucleotide sequence ID" value="NZ_AP025460.1"/>
</dbReference>
<sequence>MLDNKYIKHPYHCEQCNALTPHLAVNASDAESKADAESEKKQWKLGVLMEYLMTLLFKGDHNVPGFYVDSDYEYQCEKCGTKSWH</sequence>
<protein>
    <submittedName>
        <fullName evidence="1">Uncharacterized protein</fullName>
    </submittedName>
</protein>